<dbReference type="PANTHER" id="PTHR12546">
    <property type="entry name" value="FER-1-LIKE"/>
    <property type="match status" value="1"/>
</dbReference>
<dbReference type="Proteomes" id="UP000243686">
    <property type="component" value="Unassembled WGS sequence"/>
</dbReference>
<accession>A0A1S8WVR5</accession>
<keyword evidence="2" id="KW-0812">Transmembrane</keyword>
<keyword evidence="7" id="KW-1185">Reference proteome</keyword>
<evidence type="ECO:0000313" key="6">
    <source>
        <dbReference type="EMBL" id="OON18567.1"/>
    </source>
</evidence>
<name>A0A1S8WVR5_OPIVI</name>
<keyword evidence="4" id="KW-1133">Transmembrane helix</keyword>
<dbReference type="EMBL" id="KV894051">
    <property type="protein sequence ID" value="OON18567.1"/>
    <property type="molecule type" value="Genomic_DNA"/>
</dbReference>
<evidence type="ECO:0000256" key="4">
    <source>
        <dbReference type="ARBA" id="ARBA00022989"/>
    </source>
</evidence>
<evidence type="ECO:0000313" key="7">
    <source>
        <dbReference type="Proteomes" id="UP000243686"/>
    </source>
</evidence>
<evidence type="ECO:0000256" key="1">
    <source>
        <dbReference type="ARBA" id="ARBA00004370"/>
    </source>
</evidence>
<evidence type="ECO:0000256" key="3">
    <source>
        <dbReference type="ARBA" id="ARBA00022737"/>
    </source>
</evidence>
<sequence length="176" mass="20645">MACVDTRVPFEGIPTFAEIAAYTKDFDQRVILKSIPGMVLDDEDDLNRESSDEDYESDFDEEDELLDADSVFLAQHKPPKQKDRRRTVKLGLAPPQLAIRRREEDYRIPDSIRPPLQRFRFEVLFWSMFGMARQQLLPVRRPKVTIEIGGTKIESEIMHDLHKRRLFENHFKVADV</sequence>
<dbReference type="GO" id="GO:0016020">
    <property type="term" value="C:membrane"/>
    <property type="evidence" value="ECO:0007669"/>
    <property type="project" value="UniProtKB-SubCell"/>
</dbReference>
<feature type="non-terminal residue" evidence="6">
    <location>
        <position position="176"/>
    </location>
</feature>
<reference evidence="6 7" key="1">
    <citation type="submission" date="2015-03" db="EMBL/GenBank/DDBJ databases">
        <title>Draft genome of the nematode, Opisthorchis viverrini.</title>
        <authorList>
            <person name="Mitreva M."/>
        </authorList>
    </citation>
    <scope>NUCLEOTIDE SEQUENCE [LARGE SCALE GENOMIC DNA]</scope>
    <source>
        <strain evidence="6">Khon Kaen</strain>
    </source>
</reference>
<dbReference type="PANTHER" id="PTHR12546:SF33">
    <property type="entry name" value="SPERM VESICLE FUSION PROTEIN FER-1"/>
    <property type="match status" value="1"/>
</dbReference>
<evidence type="ECO:0000256" key="2">
    <source>
        <dbReference type="ARBA" id="ARBA00022692"/>
    </source>
</evidence>
<dbReference type="InterPro" id="IPR037721">
    <property type="entry name" value="Ferlin"/>
</dbReference>
<gene>
    <name evidence="6" type="ORF">X801_05580</name>
</gene>
<organism evidence="6 7">
    <name type="scientific">Opisthorchis viverrini</name>
    <name type="common">Southeast Asian liver fluke</name>
    <dbReference type="NCBI Taxonomy" id="6198"/>
    <lineage>
        <taxon>Eukaryota</taxon>
        <taxon>Metazoa</taxon>
        <taxon>Spiralia</taxon>
        <taxon>Lophotrochozoa</taxon>
        <taxon>Platyhelminthes</taxon>
        <taxon>Trematoda</taxon>
        <taxon>Digenea</taxon>
        <taxon>Opisthorchiida</taxon>
        <taxon>Opisthorchiata</taxon>
        <taxon>Opisthorchiidae</taxon>
        <taxon>Opisthorchis</taxon>
    </lineage>
</organism>
<protein>
    <submittedName>
        <fullName evidence="6">Uncharacterized protein</fullName>
    </submittedName>
</protein>
<keyword evidence="3" id="KW-0677">Repeat</keyword>
<dbReference type="GO" id="GO:0007009">
    <property type="term" value="P:plasma membrane organization"/>
    <property type="evidence" value="ECO:0007669"/>
    <property type="project" value="TreeGrafter"/>
</dbReference>
<keyword evidence="5" id="KW-0472">Membrane</keyword>
<evidence type="ECO:0000256" key="5">
    <source>
        <dbReference type="ARBA" id="ARBA00023136"/>
    </source>
</evidence>
<proteinExistence type="predicted"/>
<dbReference type="AlphaFoldDB" id="A0A1S8WVR5"/>
<comment type="subcellular location">
    <subcellularLocation>
        <location evidence="1">Membrane</location>
    </subcellularLocation>
</comment>